<keyword evidence="6" id="KW-0430">Lectin</keyword>
<keyword evidence="15" id="KW-1185">Reference proteome</keyword>
<feature type="domain" description="EGF-like" evidence="13">
    <location>
        <begin position="44"/>
        <end position="59"/>
    </location>
</feature>
<evidence type="ECO:0000256" key="2">
    <source>
        <dbReference type="ARBA" id="ARBA00022536"/>
    </source>
</evidence>
<protein>
    <submittedName>
        <fullName evidence="14">Low-density lipoprotein receptor-related protein 4</fullName>
    </submittedName>
</protein>
<evidence type="ECO:0000256" key="12">
    <source>
        <dbReference type="ARBA" id="ARBA00023180"/>
    </source>
</evidence>
<dbReference type="InterPro" id="IPR018097">
    <property type="entry name" value="EGF_Ca-bd_CS"/>
</dbReference>
<dbReference type="InterPro" id="IPR051505">
    <property type="entry name" value="C-type_lectin_domain"/>
</dbReference>
<proteinExistence type="predicted"/>
<keyword evidence="2" id="KW-0245">EGF-like domain</keyword>
<evidence type="ECO:0000256" key="8">
    <source>
        <dbReference type="ARBA" id="ARBA00022989"/>
    </source>
</evidence>
<dbReference type="GO" id="GO:0016020">
    <property type="term" value="C:membrane"/>
    <property type="evidence" value="ECO:0007669"/>
    <property type="project" value="UniProtKB-SubCell"/>
</dbReference>
<dbReference type="EMBL" id="BGZK01000314">
    <property type="protein sequence ID" value="GBP36074.1"/>
    <property type="molecule type" value="Genomic_DNA"/>
</dbReference>
<evidence type="ECO:0000259" key="13">
    <source>
        <dbReference type="PROSITE" id="PS01186"/>
    </source>
</evidence>
<keyword evidence="4" id="KW-0812">Transmembrane</keyword>
<organism evidence="14 15">
    <name type="scientific">Eumeta variegata</name>
    <name type="common">Bagworm moth</name>
    <name type="synonym">Eumeta japonica</name>
    <dbReference type="NCBI Taxonomy" id="151549"/>
    <lineage>
        <taxon>Eukaryota</taxon>
        <taxon>Metazoa</taxon>
        <taxon>Ecdysozoa</taxon>
        <taxon>Arthropoda</taxon>
        <taxon>Hexapoda</taxon>
        <taxon>Insecta</taxon>
        <taxon>Pterygota</taxon>
        <taxon>Neoptera</taxon>
        <taxon>Endopterygota</taxon>
        <taxon>Lepidoptera</taxon>
        <taxon>Glossata</taxon>
        <taxon>Ditrysia</taxon>
        <taxon>Tineoidea</taxon>
        <taxon>Psychidae</taxon>
        <taxon>Oiketicinae</taxon>
        <taxon>Eumeta</taxon>
    </lineage>
</organism>
<evidence type="ECO:0000256" key="7">
    <source>
        <dbReference type="ARBA" id="ARBA00022737"/>
    </source>
</evidence>
<keyword evidence="10" id="KW-1015">Disulfide bond</keyword>
<evidence type="ECO:0000256" key="9">
    <source>
        <dbReference type="ARBA" id="ARBA00023136"/>
    </source>
</evidence>
<dbReference type="SMART" id="SM00179">
    <property type="entry name" value="EGF_CA"/>
    <property type="match status" value="1"/>
</dbReference>
<evidence type="ECO:0000256" key="5">
    <source>
        <dbReference type="ARBA" id="ARBA00022729"/>
    </source>
</evidence>
<keyword evidence="7" id="KW-0677">Repeat</keyword>
<evidence type="ECO:0000256" key="3">
    <source>
        <dbReference type="ARBA" id="ARBA00022583"/>
    </source>
</evidence>
<dbReference type="SMART" id="SM00181">
    <property type="entry name" value="EGF"/>
    <property type="match status" value="1"/>
</dbReference>
<dbReference type="CDD" id="cd00054">
    <property type="entry name" value="EGF_CA"/>
    <property type="match status" value="1"/>
</dbReference>
<evidence type="ECO:0000256" key="10">
    <source>
        <dbReference type="ARBA" id="ARBA00023157"/>
    </source>
</evidence>
<dbReference type="AlphaFoldDB" id="A0A4C1VDP7"/>
<evidence type="ECO:0000256" key="6">
    <source>
        <dbReference type="ARBA" id="ARBA00022734"/>
    </source>
</evidence>
<keyword evidence="3" id="KW-0254">Endocytosis</keyword>
<comment type="subcellular location">
    <subcellularLocation>
        <location evidence="1">Membrane</location>
        <topology evidence="1">Single-pass type I membrane protein</topology>
    </subcellularLocation>
</comment>
<evidence type="ECO:0000256" key="11">
    <source>
        <dbReference type="ARBA" id="ARBA00023170"/>
    </source>
</evidence>
<dbReference type="OrthoDB" id="9990982at2759"/>
<dbReference type="InterPro" id="IPR049883">
    <property type="entry name" value="NOTCH1_EGF-like"/>
</dbReference>
<gene>
    <name evidence="14" type="primary">Lrp4</name>
    <name evidence="14" type="ORF">EVAR_93765_1</name>
</gene>
<reference evidence="14 15" key="1">
    <citation type="journal article" date="2019" name="Commun. Biol.">
        <title>The bagworm genome reveals a unique fibroin gene that provides high tensile strength.</title>
        <authorList>
            <person name="Kono N."/>
            <person name="Nakamura H."/>
            <person name="Ohtoshi R."/>
            <person name="Tomita M."/>
            <person name="Numata K."/>
            <person name="Arakawa K."/>
        </authorList>
    </citation>
    <scope>NUCLEOTIDE SEQUENCE [LARGE SCALE GENOMIC DNA]</scope>
</reference>
<dbReference type="Pfam" id="PF07645">
    <property type="entry name" value="EGF_CA"/>
    <property type="match status" value="1"/>
</dbReference>
<dbReference type="Proteomes" id="UP000299102">
    <property type="component" value="Unassembled WGS sequence"/>
</dbReference>
<dbReference type="PROSITE" id="PS01186">
    <property type="entry name" value="EGF_2"/>
    <property type="match status" value="1"/>
</dbReference>
<dbReference type="PANTHER" id="PTHR14789">
    <property type="entry name" value="CHONDROLECTIN VARIANT CHODLFDELTAE"/>
    <property type="match status" value="1"/>
</dbReference>
<dbReference type="FunFam" id="2.10.25.10:FF:000009">
    <property type="entry name" value="Low-density lipoprotein receptor isoform 1"/>
    <property type="match status" value="1"/>
</dbReference>
<evidence type="ECO:0000256" key="4">
    <source>
        <dbReference type="ARBA" id="ARBA00022692"/>
    </source>
</evidence>
<dbReference type="GO" id="GO:0030246">
    <property type="term" value="F:carbohydrate binding"/>
    <property type="evidence" value="ECO:0007669"/>
    <property type="project" value="UniProtKB-KW"/>
</dbReference>
<dbReference type="SUPFAM" id="SSF57196">
    <property type="entry name" value="EGF/Laminin"/>
    <property type="match status" value="1"/>
</dbReference>
<comment type="caution">
    <text evidence="14">The sequence shown here is derived from an EMBL/GenBank/DDBJ whole genome shotgun (WGS) entry which is preliminary data.</text>
</comment>
<evidence type="ECO:0000313" key="14">
    <source>
        <dbReference type="EMBL" id="GBP36074.1"/>
    </source>
</evidence>
<keyword evidence="9" id="KW-0472">Membrane</keyword>
<evidence type="ECO:0000313" key="15">
    <source>
        <dbReference type="Proteomes" id="UP000299102"/>
    </source>
</evidence>
<keyword evidence="11 14" id="KW-0675">Receptor</keyword>
<evidence type="ECO:0000256" key="1">
    <source>
        <dbReference type="ARBA" id="ARBA00004479"/>
    </source>
</evidence>
<keyword evidence="14" id="KW-0449">Lipoprotein</keyword>
<dbReference type="PROSITE" id="PS00010">
    <property type="entry name" value="ASX_HYDROXYL"/>
    <property type="match status" value="1"/>
</dbReference>
<dbReference type="InterPro" id="IPR000742">
    <property type="entry name" value="EGF"/>
</dbReference>
<dbReference type="GO" id="GO:0005509">
    <property type="term" value="F:calcium ion binding"/>
    <property type="evidence" value="ECO:0007669"/>
    <property type="project" value="InterPro"/>
</dbReference>
<dbReference type="InterPro" id="IPR001881">
    <property type="entry name" value="EGF-like_Ca-bd_dom"/>
</dbReference>
<name>A0A4C1VDP7_EUMVA</name>
<dbReference type="Gene3D" id="2.10.25.10">
    <property type="entry name" value="Laminin"/>
    <property type="match status" value="1"/>
</dbReference>
<accession>A0A4C1VDP7</accession>
<keyword evidence="5" id="KW-0732">Signal</keyword>
<keyword evidence="12" id="KW-0325">Glycoprotein</keyword>
<sequence length="71" mass="8081">MRFCAVNEVDFIRFHLIGIRDSDECVTEDTCEQRCRNTIGSFQCSCVEGYELRADRTSCKAINGDPLFPTP</sequence>
<dbReference type="STRING" id="151549.A0A4C1VDP7"/>
<keyword evidence="8" id="KW-1133">Transmembrane helix</keyword>
<dbReference type="PROSITE" id="PS01187">
    <property type="entry name" value="EGF_CA"/>
    <property type="match status" value="1"/>
</dbReference>
<dbReference type="InterPro" id="IPR000152">
    <property type="entry name" value="EGF-type_Asp/Asn_hydroxyl_site"/>
</dbReference>
<dbReference type="GO" id="GO:0006897">
    <property type="term" value="P:endocytosis"/>
    <property type="evidence" value="ECO:0007669"/>
    <property type="project" value="UniProtKB-KW"/>
</dbReference>